<dbReference type="InterPro" id="IPR005170">
    <property type="entry name" value="Transptr-assoc_dom"/>
</dbReference>
<protein>
    <submittedName>
        <fullName evidence="10">Hemolysin</fullName>
    </submittedName>
</protein>
<keyword evidence="6 7" id="KW-0472">Membrane</keyword>
<evidence type="ECO:0000256" key="2">
    <source>
        <dbReference type="ARBA" id="ARBA00022692"/>
    </source>
</evidence>
<evidence type="ECO:0000259" key="8">
    <source>
        <dbReference type="PROSITE" id="PS51371"/>
    </source>
</evidence>
<dbReference type="GO" id="GO:0050660">
    <property type="term" value="F:flavin adenine dinucleotide binding"/>
    <property type="evidence" value="ECO:0007669"/>
    <property type="project" value="InterPro"/>
</dbReference>
<dbReference type="Gene3D" id="3.30.465.10">
    <property type="match status" value="1"/>
</dbReference>
<proteinExistence type="predicted"/>
<evidence type="ECO:0000256" key="3">
    <source>
        <dbReference type="ARBA" id="ARBA00022737"/>
    </source>
</evidence>
<comment type="caution">
    <text evidence="10">The sequence shown here is derived from an EMBL/GenBank/DDBJ whole genome shotgun (WGS) entry which is preliminary data.</text>
</comment>
<dbReference type="Pfam" id="PF03471">
    <property type="entry name" value="CorC_HlyC"/>
    <property type="match status" value="1"/>
</dbReference>
<dbReference type="PROSITE" id="PS51371">
    <property type="entry name" value="CBS"/>
    <property type="match status" value="2"/>
</dbReference>
<keyword evidence="4 7" id="KW-1133">Transmembrane helix</keyword>
<evidence type="ECO:0000256" key="4">
    <source>
        <dbReference type="ARBA" id="ARBA00022989"/>
    </source>
</evidence>
<accession>A0A0W8FAL5</accession>
<evidence type="ECO:0000256" key="1">
    <source>
        <dbReference type="ARBA" id="ARBA00004141"/>
    </source>
</evidence>
<dbReference type="SUPFAM" id="SSF54631">
    <property type="entry name" value="CBS-domain pair"/>
    <property type="match status" value="1"/>
</dbReference>
<dbReference type="PROSITE" id="PS51846">
    <property type="entry name" value="CNNM"/>
    <property type="match status" value="1"/>
</dbReference>
<feature type="domain" description="CNNM transmembrane" evidence="9">
    <location>
        <begin position="1"/>
        <end position="189"/>
    </location>
</feature>
<dbReference type="EMBL" id="LNQE01001410">
    <property type="protein sequence ID" value="KUG17951.1"/>
    <property type="molecule type" value="Genomic_DNA"/>
</dbReference>
<dbReference type="SMART" id="SM01091">
    <property type="entry name" value="CorC_HlyC"/>
    <property type="match status" value="1"/>
</dbReference>
<dbReference type="InterPro" id="IPR044751">
    <property type="entry name" value="Ion_transp-like_CBS"/>
</dbReference>
<dbReference type="Pfam" id="PF00571">
    <property type="entry name" value="CBS"/>
    <property type="match status" value="2"/>
</dbReference>
<reference evidence="10" key="1">
    <citation type="journal article" date="2015" name="Proc. Natl. Acad. Sci. U.S.A.">
        <title>Networks of energetic and metabolic interactions define dynamics in microbial communities.</title>
        <authorList>
            <person name="Embree M."/>
            <person name="Liu J.K."/>
            <person name="Al-Bassam M.M."/>
            <person name="Zengler K."/>
        </authorList>
    </citation>
    <scope>NUCLEOTIDE SEQUENCE</scope>
</reference>
<name>A0A0W8FAL5_9ZZZZ</name>
<dbReference type="FunFam" id="3.10.580.10:FF:000002">
    <property type="entry name" value="Magnesium/cobalt efflux protein CorC"/>
    <property type="match status" value="1"/>
</dbReference>
<keyword evidence="3" id="KW-0677">Repeat</keyword>
<dbReference type="InterPro" id="IPR002550">
    <property type="entry name" value="CNNM"/>
</dbReference>
<dbReference type="InterPro" id="IPR046342">
    <property type="entry name" value="CBS_dom_sf"/>
</dbReference>
<dbReference type="SUPFAM" id="SSF56176">
    <property type="entry name" value="FAD-binding/transporter-associated domain-like"/>
    <property type="match status" value="1"/>
</dbReference>
<comment type="subcellular location">
    <subcellularLocation>
        <location evidence="1">Membrane</location>
        <topology evidence="1">Multi-pass membrane protein</topology>
    </subcellularLocation>
</comment>
<dbReference type="InterPro" id="IPR016169">
    <property type="entry name" value="FAD-bd_PCMH_sub2"/>
</dbReference>
<dbReference type="GO" id="GO:0005886">
    <property type="term" value="C:plasma membrane"/>
    <property type="evidence" value="ECO:0007669"/>
    <property type="project" value="TreeGrafter"/>
</dbReference>
<dbReference type="InterPro" id="IPR036318">
    <property type="entry name" value="FAD-bd_PCMH-like_sf"/>
</dbReference>
<dbReference type="PANTHER" id="PTHR22777:SF17">
    <property type="entry name" value="UPF0053 PROTEIN SLL0260"/>
    <property type="match status" value="1"/>
</dbReference>
<gene>
    <name evidence="10" type="ORF">ASZ90_012345</name>
</gene>
<keyword evidence="2 7" id="KW-0812">Transmembrane</keyword>
<dbReference type="AlphaFoldDB" id="A0A0W8FAL5"/>
<dbReference type="InterPro" id="IPR000644">
    <property type="entry name" value="CBS_dom"/>
</dbReference>
<evidence type="ECO:0000256" key="6">
    <source>
        <dbReference type="ARBA" id="ARBA00023136"/>
    </source>
</evidence>
<evidence type="ECO:0000313" key="10">
    <source>
        <dbReference type="EMBL" id="KUG17951.1"/>
    </source>
</evidence>
<evidence type="ECO:0000259" key="9">
    <source>
        <dbReference type="PROSITE" id="PS51846"/>
    </source>
</evidence>
<sequence>MDLSTTALLAFLGFLLCMSAFFSASETALMSLSKIRLIHLVEEKIRGASVVEKLREDPSRLLGTILVGNNLVNISASSIATVLAIKYFGDSGVGIATGVMTMLVLIFGEITPKSLAAQKSEQVALLVARPISVLAYILSPVVAVFSRVASIFLRLFGCRSNAKLPSITEEELKSMVNLGEEEGVIEDHEKTMICNVFDFGDQLVKDIMVPRMDIIAININATYEDVIKIIRAEQFSRYPVYSNRIDNIVGILNVKDLVYLDSKRDFDMKGFVKKPYYTFEFMNTSELFSEMKKRRTHMAIVLDEYGGTAGIVTMEDLVEEIVGEISDEYDMQTNEIETIREGEYIVDGSTRIEELNELIGTDIESEHYESIGGFMIQLLGRLPRQGESVEYMNTRFVIENVEKNRIKKIRVLMSEALPDEESIVL</sequence>
<dbReference type="Gene3D" id="3.10.580.10">
    <property type="entry name" value="CBS-domain"/>
    <property type="match status" value="1"/>
</dbReference>
<dbReference type="CDD" id="cd04590">
    <property type="entry name" value="CBS_pair_CorC_HlyC_assoc"/>
    <property type="match status" value="1"/>
</dbReference>
<feature type="domain" description="CBS" evidence="8">
    <location>
        <begin position="208"/>
        <end position="268"/>
    </location>
</feature>
<feature type="transmembrane region" description="Helical" evidence="7">
    <location>
        <begin position="131"/>
        <end position="156"/>
    </location>
</feature>
<dbReference type="PANTHER" id="PTHR22777">
    <property type="entry name" value="HEMOLYSIN-RELATED"/>
    <property type="match status" value="1"/>
</dbReference>
<dbReference type="Pfam" id="PF01595">
    <property type="entry name" value="CNNM"/>
    <property type="match status" value="1"/>
</dbReference>
<feature type="domain" description="CBS" evidence="8">
    <location>
        <begin position="271"/>
        <end position="328"/>
    </location>
</feature>
<feature type="transmembrane region" description="Helical" evidence="7">
    <location>
        <begin position="92"/>
        <end position="111"/>
    </location>
</feature>
<evidence type="ECO:0000256" key="5">
    <source>
        <dbReference type="ARBA" id="ARBA00023122"/>
    </source>
</evidence>
<evidence type="ECO:0000256" key="7">
    <source>
        <dbReference type="SAM" id="Phobius"/>
    </source>
</evidence>
<organism evidence="10">
    <name type="scientific">hydrocarbon metagenome</name>
    <dbReference type="NCBI Taxonomy" id="938273"/>
    <lineage>
        <taxon>unclassified sequences</taxon>
        <taxon>metagenomes</taxon>
        <taxon>ecological metagenomes</taxon>
    </lineage>
</organism>
<keyword evidence="5" id="KW-0129">CBS domain</keyword>